<proteinExistence type="predicted"/>
<name>A0A1G6LWB7_9PSEU</name>
<reference evidence="3" key="1">
    <citation type="submission" date="2016-10" db="EMBL/GenBank/DDBJ databases">
        <authorList>
            <person name="Varghese N."/>
            <person name="Submissions S."/>
        </authorList>
    </citation>
    <scope>NUCLEOTIDE SEQUENCE [LARGE SCALE GENOMIC DNA]</scope>
    <source>
        <strain evidence="3">IBRC-M 10403</strain>
    </source>
</reference>
<gene>
    <name evidence="2" type="ORF">SAMN05216174_102270</name>
</gene>
<sequence length="55" mass="5977">MRIDAESTDRQNHGVLLLAIDPPTPAEDLWLTIGVIGACVAAIVVGLRALRNRKR</sequence>
<evidence type="ECO:0000313" key="2">
    <source>
        <dbReference type="EMBL" id="SDC47511.1"/>
    </source>
</evidence>
<evidence type="ECO:0000313" key="3">
    <source>
        <dbReference type="Proteomes" id="UP000199501"/>
    </source>
</evidence>
<dbReference type="AlphaFoldDB" id="A0A1G6LWB7"/>
<dbReference type="EMBL" id="FMZZ01000002">
    <property type="protein sequence ID" value="SDC47511.1"/>
    <property type="molecule type" value="Genomic_DNA"/>
</dbReference>
<protein>
    <submittedName>
        <fullName evidence="2">Uncharacterized protein</fullName>
    </submittedName>
</protein>
<evidence type="ECO:0000256" key="1">
    <source>
        <dbReference type="SAM" id="Phobius"/>
    </source>
</evidence>
<organism evidence="2 3">
    <name type="scientific">Actinokineospora iranica</name>
    <dbReference type="NCBI Taxonomy" id="1271860"/>
    <lineage>
        <taxon>Bacteria</taxon>
        <taxon>Bacillati</taxon>
        <taxon>Actinomycetota</taxon>
        <taxon>Actinomycetes</taxon>
        <taxon>Pseudonocardiales</taxon>
        <taxon>Pseudonocardiaceae</taxon>
        <taxon>Actinokineospora</taxon>
    </lineage>
</organism>
<keyword evidence="1" id="KW-0812">Transmembrane</keyword>
<dbReference type="Proteomes" id="UP000199501">
    <property type="component" value="Unassembled WGS sequence"/>
</dbReference>
<keyword evidence="1" id="KW-0472">Membrane</keyword>
<keyword evidence="1" id="KW-1133">Transmembrane helix</keyword>
<feature type="transmembrane region" description="Helical" evidence="1">
    <location>
        <begin position="29"/>
        <end position="50"/>
    </location>
</feature>
<accession>A0A1G6LWB7</accession>
<keyword evidence="3" id="KW-1185">Reference proteome</keyword>